<dbReference type="Proteomes" id="UP000676325">
    <property type="component" value="Unassembled WGS sequence"/>
</dbReference>
<evidence type="ECO:0000313" key="2">
    <source>
        <dbReference type="Proteomes" id="UP000676325"/>
    </source>
</evidence>
<evidence type="ECO:0000313" key="1">
    <source>
        <dbReference type="EMBL" id="MBR7827286.1"/>
    </source>
</evidence>
<reference evidence="1" key="1">
    <citation type="submission" date="2021-04" db="EMBL/GenBank/DDBJ databases">
        <title>Genome based classification of Actinospica acidithermotolerans sp. nov., an actinobacterium isolated from an Indonesian hot spring.</title>
        <authorList>
            <person name="Kusuma A.B."/>
            <person name="Putra K.E."/>
            <person name="Nafisah S."/>
            <person name="Loh J."/>
            <person name="Nouioui I."/>
            <person name="Goodfellow M."/>
        </authorList>
    </citation>
    <scope>NUCLEOTIDE SEQUENCE</scope>
    <source>
        <strain evidence="1">MGRD01-02</strain>
    </source>
</reference>
<name>A0A941E953_9ACTN</name>
<protein>
    <submittedName>
        <fullName evidence="1">Transcriptional regulator</fullName>
    </submittedName>
</protein>
<dbReference type="AlphaFoldDB" id="A0A941E953"/>
<proteinExistence type="predicted"/>
<sequence>MAVRTAGPRQPNQRLAALIQEAASSNAGLARRVNMVGAEHGLDLRYDKTSVARWLRGQQPRGMAPTLIAEALGRKLGRPVTVEEIGMADGRNGSSSVGLHFAPSTAAAIEEVTELWRADVSHREFLLGSSFAVAALIAPSRDWLITPPDAEVARPPSLAGRGPRIGPSDVYALRAAARVFRDLDHQFGSGYVRSIVVHYLDDVVAEMLTGTYPERTGRALFSAAAQITELAGYMAVDTGRHGLAQRYYIQALRLSQAAGDRAYGGYVLAAGMSHLAGQLGSPREITQLARAASEGAREQATPTVRAMFHSAEARGHAVLGDVRACEAALSKAAAEMEKSNPQEDPDWIRHFTPAYLADEFAHCYRDLDKPRQARDHAQRALAEHQPGHVRRRVVDTVLVATAYAQEREVEAACAAGSQAIEMLSQLRSHRGIEYLHDLDRRLDPYQDSASVRGFRERLGRLAVRQSALPLVLAPAIPR</sequence>
<keyword evidence="2" id="KW-1185">Reference proteome</keyword>
<accession>A0A941E953</accession>
<comment type="caution">
    <text evidence="1">The sequence shown here is derived from an EMBL/GenBank/DDBJ whole genome shotgun (WGS) entry which is preliminary data.</text>
</comment>
<organism evidence="1 2">
    <name type="scientific">Actinospica acidithermotolerans</name>
    <dbReference type="NCBI Taxonomy" id="2828514"/>
    <lineage>
        <taxon>Bacteria</taxon>
        <taxon>Bacillati</taxon>
        <taxon>Actinomycetota</taxon>
        <taxon>Actinomycetes</taxon>
        <taxon>Catenulisporales</taxon>
        <taxon>Actinospicaceae</taxon>
        <taxon>Actinospica</taxon>
    </lineage>
</organism>
<dbReference type="EMBL" id="JAGSOH010000031">
    <property type="protein sequence ID" value="MBR7827286.1"/>
    <property type="molecule type" value="Genomic_DNA"/>
</dbReference>
<dbReference type="RefSeq" id="WP_212518432.1">
    <property type="nucleotide sequence ID" value="NZ_JAGSOH010000031.1"/>
</dbReference>
<gene>
    <name evidence="1" type="ORF">KDK95_13295</name>
</gene>